<keyword evidence="2" id="KW-0732">Signal</keyword>
<keyword evidence="4" id="KW-1185">Reference proteome</keyword>
<organism evidence="3 4">
    <name type="scientific">Metarhizium anisopliae (strain ARSEF 549)</name>
    <dbReference type="NCBI Taxonomy" id="3151832"/>
    <lineage>
        <taxon>Eukaryota</taxon>
        <taxon>Fungi</taxon>
        <taxon>Dikarya</taxon>
        <taxon>Ascomycota</taxon>
        <taxon>Pezizomycotina</taxon>
        <taxon>Sordariomycetes</taxon>
        <taxon>Hypocreomycetidae</taxon>
        <taxon>Hypocreales</taxon>
        <taxon>Clavicipitaceae</taxon>
        <taxon>Metarhizium</taxon>
    </lineage>
</organism>
<feature type="non-terminal residue" evidence="3">
    <location>
        <position position="1"/>
    </location>
</feature>
<evidence type="ECO:0000256" key="1">
    <source>
        <dbReference type="SAM" id="MobiDB-lite"/>
    </source>
</evidence>
<name>A0A0B4GEG6_METAF</name>
<reference evidence="3 4" key="1">
    <citation type="journal article" date="2014" name="Proc. Natl. Acad. Sci. U.S.A.">
        <title>Trajectory and genomic determinants of fungal-pathogen speciation and host adaptation.</title>
        <authorList>
            <person name="Hu X."/>
            <person name="Xiao G."/>
            <person name="Zheng P."/>
            <person name="Shang Y."/>
            <person name="Su Y."/>
            <person name="Zhang X."/>
            <person name="Liu X."/>
            <person name="Zhan S."/>
            <person name="St Leger R.J."/>
            <person name="Wang C."/>
        </authorList>
    </citation>
    <scope>NUCLEOTIDE SEQUENCE [LARGE SCALE GENOMIC DNA]</scope>
    <source>
        <strain evidence="3 4">ARSEF 549</strain>
    </source>
</reference>
<evidence type="ECO:0000313" key="3">
    <source>
        <dbReference type="EMBL" id="KID66594.1"/>
    </source>
</evidence>
<gene>
    <name evidence="3" type="ORF">MAN_04875</name>
</gene>
<feature type="chain" id="PRO_5002104738" description="Siderophore biosynthesis enzyme" evidence="2">
    <location>
        <begin position="21"/>
        <end position="221"/>
    </location>
</feature>
<protein>
    <recommendedName>
        <fullName evidence="5">Siderophore biosynthesis enzyme</fullName>
    </recommendedName>
</protein>
<dbReference type="VEuPathDB" id="FungiDB:MAN_04875"/>
<evidence type="ECO:0008006" key="5">
    <source>
        <dbReference type="Google" id="ProtNLM"/>
    </source>
</evidence>
<evidence type="ECO:0000256" key="2">
    <source>
        <dbReference type="SAM" id="SignalP"/>
    </source>
</evidence>
<feature type="compositionally biased region" description="Polar residues" evidence="1">
    <location>
        <begin position="96"/>
        <end position="109"/>
    </location>
</feature>
<dbReference type="EMBL" id="AZNF01000005">
    <property type="protein sequence ID" value="KID66594.1"/>
    <property type="molecule type" value="Genomic_DNA"/>
</dbReference>
<feature type="compositionally biased region" description="Low complexity" evidence="1">
    <location>
        <begin position="120"/>
        <end position="199"/>
    </location>
</feature>
<dbReference type="HOGENOM" id="CLU_086099_2_0_1"/>
<feature type="region of interest" description="Disordered" evidence="1">
    <location>
        <begin position="94"/>
        <end position="201"/>
    </location>
</feature>
<evidence type="ECO:0000313" key="4">
    <source>
        <dbReference type="Proteomes" id="UP000031186"/>
    </source>
</evidence>
<dbReference type="AlphaFoldDB" id="A0A0B4GEG6"/>
<accession>A0A0B4GEG6</accession>
<comment type="caution">
    <text evidence="3">The sequence shown here is derived from an EMBL/GenBank/DDBJ whole genome shotgun (WGS) entry which is preliminary data.</text>
</comment>
<proteinExistence type="predicted"/>
<dbReference type="OrthoDB" id="4941388at2759"/>
<dbReference type="Proteomes" id="UP000031186">
    <property type="component" value="Unassembled WGS sequence"/>
</dbReference>
<dbReference type="PROSITE" id="PS51257">
    <property type="entry name" value="PROKAR_LIPOPROTEIN"/>
    <property type="match status" value="1"/>
</dbReference>
<feature type="signal peptide" evidence="2">
    <location>
        <begin position="1"/>
        <end position="20"/>
    </location>
</feature>
<sequence>MVKAALSVVLPLLLAAGAAAFGCNSIISYTTCQDRIVHWYDPDDGQICDPHDCGGGRAPPRKDVPGCAFYTGTETLKTEPSYLPCWKPSTAMAVPTGSSVKSSVESTPADTGVVASSKETTTGSSVPASTTASVAPSTTASSATGSVPGAAASPSTTLPATISTTTQSETATSGNNTGNTAATAATSTTSTTSTHTGDAGRLDGASKMVLIAGIVGGFALL</sequence>